<keyword evidence="1" id="KW-0732">Signal</keyword>
<evidence type="ECO:0000313" key="3">
    <source>
        <dbReference type="Proteomes" id="UP001447842"/>
    </source>
</evidence>
<sequence>MKKPGPVYLFFLFLLAVSLSAQVEPPAFPSVFDGPVPECNCSALVNEVNVHRALNVTDWKMYLLEEQGWFESSMEYIDAFHADVTQKVHVFSANADQKLSSWGGRETKKKRRRVPRDGNASEGLSDYFDELFHDDTYLYKGERSYLILRGGAEYNKEEGWKFLNNIRFAMKLPHTQEQLQIFVGDPLADKDKDVISENGQINETTGVGARYFLPDFLRDVKASVSAGFRGLTNPFTQGRIEYRMNFYDWLIRPVQYVDYSVKRLFYEETDLYFDRRISKEELVRLQLQRSTETEREGMAYMTSLSYFNSLGFRAGFRTFVSASGRTVVDNPQSADTNVTTVEMTPGIYRYSIGLGWKQAFARRWIFYEIIPRIDYDMQYDWQPNYVCQFWLELYFGDT</sequence>
<organism evidence="2 3">
    <name type="scientific">Sulfurimonas diazotrophicus</name>
    <dbReference type="NCBI Taxonomy" id="3131939"/>
    <lineage>
        <taxon>Bacteria</taxon>
        <taxon>Pseudomonadati</taxon>
        <taxon>Campylobacterota</taxon>
        <taxon>Epsilonproteobacteria</taxon>
        <taxon>Campylobacterales</taxon>
        <taxon>Sulfurimonadaceae</taxon>
        <taxon>Sulfurimonas</taxon>
    </lineage>
</organism>
<dbReference type="RefSeq" id="WP_345973410.1">
    <property type="nucleotide sequence ID" value="NZ_CP147920.1"/>
</dbReference>
<dbReference type="Proteomes" id="UP001447842">
    <property type="component" value="Chromosome"/>
</dbReference>
<name>A0ABZ3HEP5_9BACT</name>
<feature type="chain" id="PRO_5046174730" description="DUF481 domain-containing protein" evidence="1">
    <location>
        <begin position="24"/>
        <end position="398"/>
    </location>
</feature>
<evidence type="ECO:0000256" key="1">
    <source>
        <dbReference type="SAM" id="SignalP"/>
    </source>
</evidence>
<feature type="signal peptide" evidence="1">
    <location>
        <begin position="1"/>
        <end position="23"/>
    </location>
</feature>
<dbReference type="EMBL" id="CP147920">
    <property type="protein sequence ID" value="XAU16042.1"/>
    <property type="molecule type" value="Genomic_DNA"/>
</dbReference>
<evidence type="ECO:0000313" key="2">
    <source>
        <dbReference type="EMBL" id="XAU16042.1"/>
    </source>
</evidence>
<keyword evidence="3" id="KW-1185">Reference proteome</keyword>
<proteinExistence type="predicted"/>
<protein>
    <recommendedName>
        <fullName evidence="4">DUF481 domain-containing protein</fullName>
    </recommendedName>
</protein>
<accession>A0ABZ3HEP5</accession>
<gene>
    <name evidence="2" type="ORF">WCY31_04880</name>
</gene>
<reference evidence="2 3" key="1">
    <citation type="submission" date="2024-03" db="EMBL/GenBank/DDBJ databases">
        <title>Sulfurimonas sp. HSL3-1.</title>
        <authorList>
            <person name="Wang S."/>
        </authorList>
    </citation>
    <scope>NUCLEOTIDE SEQUENCE [LARGE SCALE GENOMIC DNA]</scope>
    <source>
        <strain evidence="2 3">HSL3-1</strain>
    </source>
</reference>
<evidence type="ECO:0008006" key="4">
    <source>
        <dbReference type="Google" id="ProtNLM"/>
    </source>
</evidence>